<accession>A0A9D1LAA6</accession>
<dbReference type="Gene3D" id="3.40.50.300">
    <property type="entry name" value="P-loop containing nucleotide triphosphate hydrolases"/>
    <property type="match status" value="1"/>
</dbReference>
<feature type="binding site" evidence="8">
    <location>
        <begin position="11"/>
        <end position="19"/>
    </location>
    <ligand>
        <name>ATP</name>
        <dbReference type="ChEBI" id="CHEBI:30616"/>
    </ligand>
</feature>
<evidence type="ECO:0000256" key="6">
    <source>
        <dbReference type="ARBA" id="ARBA00047615"/>
    </source>
</evidence>
<dbReference type="CDD" id="cd02020">
    <property type="entry name" value="CMPK"/>
    <property type="match status" value="1"/>
</dbReference>
<dbReference type="GO" id="GO:0036431">
    <property type="term" value="F:dCMP kinase activity"/>
    <property type="evidence" value="ECO:0007669"/>
    <property type="project" value="InterPro"/>
</dbReference>
<keyword evidence="5 8" id="KW-0067">ATP-binding</keyword>
<dbReference type="GO" id="GO:0006220">
    <property type="term" value="P:pyrimidine nucleotide metabolic process"/>
    <property type="evidence" value="ECO:0007669"/>
    <property type="project" value="UniProtKB-UniRule"/>
</dbReference>
<evidence type="ECO:0000256" key="2">
    <source>
        <dbReference type="ARBA" id="ARBA00022679"/>
    </source>
</evidence>
<comment type="catalytic activity">
    <reaction evidence="7 8">
        <text>CMP + ATP = CDP + ADP</text>
        <dbReference type="Rhea" id="RHEA:11600"/>
        <dbReference type="ChEBI" id="CHEBI:30616"/>
        <dbReference type="ChEBI" id="CHEBI:58069"/>
        <dbReference type="ChEBI" id="CHEBI:60377"/>
        <dbReference type="ChEBI" id="CHEBI:456216"/>
        <dbReference type="EC" id="2.7.4.25"/>
    </reaction>
</comment>
<keyword evidence="3 8" id="KW-0547">Nucleotide-binding</keyword>
<keyword evidence="2 8" id="KW-0808">Transferase</keyword>
<dbReference type="GO" id="GO:0015949">
    <property type="term" value="P:nucleobase-containing small molecule interconversion"/>
    <property type="evidence" value="ECO:0007669"/>
    <property type="project" value="TreeGrafter"/>
</dbReference>
<comment type="catalytic activity">
    <reaction evidence="6 8">
        <text>dCMP + ATP = dCDP + ADP</text>
        <dbReference type="Rhea" id="RHEA:25094"/>
        <dbReference type="ChEBI" id="CHEBI:30616"/>
        <dbReference type="ChEBI" id="CHEBI:57566"/>
        <dbReference type="ChEBI" id="CHEBI:58593"/>
        <dbReference type="ChEBI" id="CHEBI:456216"/>
        <dbReference type="EC" id="2.7.4.25"/>
    </reaction>
</comment>
<dbReference type="Pfam" id="PF02224">
    <property type="entry name" value="Cytidylate_kin"/>
    <property type="match status" value="1"/>
</dbReference>
<comment type="similarity">
    <text evidence="1 8">Belongs to the cytidylate kinase family. Type 1 subfamily.</text>
</comment>
<reference evidence="10" key="1">
    <citation type="submission" date="2020-10" db="EMBL/GenBank/DDBJ databases">
        <authorList>
            <person name="Gilroy R."/>
        </authorList>
    </citation>
    <scope>NUCLEOTIDE SEQUENCE</scope>
    <source>
        <strain evidence="10">ChiHcec3-11533</strain>
    </source>
</reference>
<sequence length="227" mass="25041">MQEPFSIAIDGPSGAGKSSVARAVARELGAMYLDTGAMYRAVGLYMIKHGIPLDDTRQIAENCRFADVSVRYEGGRQKIYLAGEDVSEAIRTAQASLAASSVSVVPEVRRRMVDLQREIARGHCVVMDGRDIGTHVLPDATLKIFLTASAPVRARRRHSELLAKGMNEPYEKVLRELIQRDETDTRRSASPLRKAEDAVEVDSSELSLSEVVEKIVSLFRAIERGKK</sequence>
<evidence type="ECO:0000256" key="4">
    <source>
        <dbReference type="ARBA" id="ARBA00022777"/>
    </source>
</evidence>
<dbReference type="AlphaFoldDB" id="A0A9D1LAA6"/>
<keyword evidence="8" id="KW-0963">Cytoplasm</keyword>
<reference evidence="10" key="2">
    <citation type="journal article" date="2021" name="PeerJ">
        <title>Extensive microbial diversity within the chicken gut microbiome revealed by metagenomics and culture.</title>
        <authorList>
            <person name="Gilroy R."/>
            <person name="Ravi A."/>
            <person name="Getino M."/>
            <person name="Pursley I."/>
            <person name="Horton D.L."/>
            <person name="Alikhan N.F."/>
            <person name="Baker D."/>
            <person name="Gharbi K."/>
            <person name="Hall N."/>
            <person name="Watson M."/>
            <person name="Adriaenssens E.M."/>
            <person name="Foster-Nyarko E."/>
            <person name="Jarju S."/>
            <person name="Secka A."/>
            <person name="Antonio M."/>
            <person name="Oren A."/>
            <person name="Chaudhuri R.R."/>
            <person name="La Ragione R."/>
            <person name="Hildebrand F."/>
            <person name="Pallen M.J."/>
        </authorList>
    </citation>
    <scope>NUCLEOTIDE SEQUENCE</scope>
    <source>
        <strain evidence="10">ChiHcec3-11533</strain>
    </source>
</reference>
<dbReference type="InterPro" id="IPR011994">
    <property type="entry name" value="Cytidylate_kinase_dom"/>
</dbReference>
<comment type="subcellular location">
    <subcellularLocation>
        <location evidence="8">Cytoplasm</location>
    </subcellularLocation>
</comment>
<dbReference type="GO" id="GO:0005524">
    <property type="term" value="F:ATP binding"/>
    <property type="evidence" value="ECO:0007669"/>
    <property type="project" value="UniProtKB-UniRule"/>
</dbReference>
<comment type="caution">
    <text evidence="10">The sequence shown here is derived from an EMBL/GenBank/DDBJ whole genome shotgun (WGS) entry which is preliminary data.</text>
</comment>
<protein>
    <recommendedName>
        <fullName evidence="8">Cytidylate kinase</fullName>
        <shortName evidence="8">CK</shortName>
        <ecNumber evidence="8">2.7.4.25</ecNumber>
    </recommendedName>
    <alternativeName>
        <fullName evidence="8">Cytidine monophosphate kinase</fullName>
        <shortName evidence="8">CMP kinase</shortName>
    </alternativeName>
</protein>
<feature type="domain" description="Cytidylate kinase" evidence="9">
    <location>
        <begin position="7"/>
        <end position="220"/>
    </location>
</feature>
<evidence type="ECO:0000313" key="11">
    <source>
        <dbReference type="Proteomes" id="UP000824072"/>
    </source>
</evidence>
<dbReference type="GO" id="GO:0005829">
    <property type="term" value="C:cytosol"/>
    <property type="evidence" value="ECO:0007669"/>
    <property type="project" value="TreeGrafter"/>
</dbReference>
<evidence type="ECO:0000256" key="7">
    <source>
        <dbReference type="ARBA" id="ARBA00048478"/>
    </source>
</evidence>
<keyword evidence="4 8" id="KW-0418">Kinase</keyword>
<dbReference type="SUPFAM" id="SSF52540">
    <property type="entry name" value="P-loop containing nucleoside triphosphate hydrolases"/>
    <property type="match status" value="1"/>
</dbReference>
<dbReference type="EC" id="2.7.4.25" evidence="8"/>
<dbReference type="NCBIfam" id="TIGR00017">
    <property type="entry name" value="cmk"/>
    <property type="match status" value="1"/>
</dbReference>
<evidence type="ECO:0000256" key="8">
    <source>
        <dbReference type="HAMAP-Rule" id="MF_00238"/>
    </source>
</evidence>
<dbReference type="InterPro" id="IPR027417">
    <property type="entry name" value="P-loop_NTPase"/>
</dbReference>
<dbReference type="PANTHER" id="PTHR21299">
    <property type="entry name" value="CYTIDYLATE KINASE/PANTOATE-BETA-ALANINE LIGASE"/>
    <property type="match status" value="1"/>
</dbReference>
<gene>
    <name evidence="8" type="primary">cmk</name>
    <name evidence="10" type="ORF">IAB02_01315</name>
</gene>
<evidence type="ECO:0000256" key="1">
    <source>
        <dbReference type="ARBA" id="ARBA00009427"/>
    </source>
</evidence>
<dbReference type="HAMAP" id="MF_00238">
    <property type="entry name" value="Cytidyl_kinase_type1"/>
    <property type="match status" value="1"/>
</dbReference>
<dbReference type="InterPro" id="IPR003136">
    <property type="entry name" value="Cytidylate_kin"/>
</dbReference>
<evidence type="ECO:0000259" key="9">
    <source>
        <dbReference type="Pfam" id="PF02224"/>
    </source>
</evidence>
<evidence type="ECO:0000313" key="10">
    <source>
        <dbReference type="EMBL" id="HIU33178.1"/>
    </source>
</evidence>
<dbReference type="Proteomes" id="UP000824072">
    <property type="component" value="Unassembled WGS sequence"/>
</dbReference>
<dbReference type="PANTHER" id="PTHR21299:SF2">
    <property type="entry name" value="CYTIDYLATE KINASE"/>
    <property type="match status" value="1"/>
</dbReference>
<dbReference type="EMBL" id="DVMU01000030">
    <property type="protein sequence ID" value="HIU33178.1"/>
    <property type="molecule type" value="Genomic_DNA"/>
</dbReference>
<organism evidence="10 11">
    <name type="scientific">Candidatus Pullichristensenella excrementigallinarum</name>
    <dbReference type="NCBI Taxonomy" id="2840907"/>
    <lineage>
        <taxon>Bacteria</taxon>
        <taxon>Bacillati</taxon>
        <taxon>Bacillota</taxon>
        <taxon>Clostridia</taxon>
        <taxon>Candidatus Pullichristensenella</taxon>
    </lineage>
</organism>
<name>A0A9D1LAA6_9FIRM</name>
<evidence type="ECO:0000256" key="5">
    <source>
        <dbReference type="ARBA" id="ARBA00022840"/>
    </source>
</evidence>
<evidence type="ECO:0000256" key="3">
    <source>
        <dbReference type="ARBA" id="ARBA00022741"/>
    </source>
</evidence>
<proteinExistence type="inferred from homology"/>